<feature type="repeat" description="ANK" evidence="3">
    <location>
        <begin position="29"/>
        <end position="65"/>
    </location>
</feature>
<organism evidence="4">
    <name type="scientific">Mantoniella antarctica</name>
    <dbReference type="NCBI Taxonomy" id="81844"/>
    <lineage>
        <taxon>Eukaryota</taxon>
        <taxon>Viridiplantae</taxon>
        <taxon>Chlorophyta</taxon>
        <taxon>Mamiellophyceae</taxon>
        <taxon>Mamiellales</taxon>
        <taxon>Mamiellaceae</taxon>
        <taxon>Mantoniella</taxon>
    </lineage>
</organism>
<dbReference type="PROSITE" id="PS50088">
    <property type="entry name" value="ANK_REPEAT"/>
    <property type="match status" value="2"/>
</dbReference>
<evidence type="ECO:0000256" key="3">
    <source>
        <dbReference type="PROSITE-ProRule" id="PRU00023"/>
    </source>
</evidence>
<keyword evidence="2 3" id="KW-0040">ANK repeat</keyword>
<dbReference type="Gene3D" id="1.25.40.20">
    <property type="entry name" value="Ankyrin repeat-containing domain"/>
    <property type="match status" value="1"/>
</dbReference>
<evidence type="ECO:0000313" key="4">
    <source>
        <dbReference type="EMBL" id="CAD8709907.1"/>
    </source>
</evidence>
<keyword evidence="1" id="KW-0677">Repeat</keyword>
<gene>
    <name evidence="4" type="ORF">MANT1106_LOCUS12593</name>
</gene>
<dbReference type="PROSITE" id="PS50297">
    <property type="entry name" value="ANK_REP_REGION"/>
    <property type="match status" value="2"/>
</dbReference>
<accession>A0A7S0SKV2</accession>
<dbReference type="PANTHER" id="PTHR24198:SF165">
    <property type="entry name" value="ANKYRIN REPEAT-CONTAINING PROTEIN-RELATED"/>
    <property type="match status" value="1"/>
</dbReference>
<sequence length="167" mass="17035">MLVVASGRGDLVTSLLEAGSKIDKAHGEHGITALYAAVEYGDRACAAAMVTALLRAGASVDKTQSAGRTPLHKAAQRGHEAVMALLHQAGADVNKATATTSTVIRCAALSIAGGLGHVAVVALLLQAGCASRQGAQSWSDTALLRSEFWACRGGGFAASNGRKLRNQ</sequence>
<protein>
    <submittedName>
        <fullName evidence="4">Uncharacterized protein</fullName>
    </submittedName>
</protein>
<dbReference type="SMART" id="SM00248">
    <property type="entry name" value="ANK"/>
    <property type="match status" value="3"/>
</dbReference>
<dbReference type="SUPFAM" id="SSF48403">
    <property type="entry name" value="Ankyrin repeat"/>
    <property type="match status" value="1"/>
</dbReference>
<dbReference type="InterPro" id="IPR002110">
    <property type="entry name" value="Ankyrin_rpt"/>
</dbReference>
<reference evidence="4" key="1">
    <citation type="submission" date="2021-01" db="EMBL/GenBank/DDBJ databases">
        <authorList>
            <person name="Corre E."/>
            <person name="Pelletier E."/>
            <person name="Niang G."/>
            <person name="Scheremetjew M."/>
            <person name="Finn R."/>
            <person name="Kale V."/>
            <person name="Holt S."/>
            <person name="Cochrane G."/>
            <person name="Meng A."/>
            <person name="Brown T."/>
            <person name="Cohen L."/>
        </authorList>
    </citation>
    <scope>NUCLEOTIDE SEQUENCE</scope>
    <source>
        <strain evidence="4">SL-175</strain>
    </source>
</reference>
<evidence type="ECO:0000256" key="1">
    <source>
        <dbReference type="ARBA" id="ARBA00022737"/>
    </source>
</evidence>
<dbReference type="PANTHER" id="PTHR24198">
    <property type="entry name" value="ANKYRIN REPEAT AND PROTEIN KINASE DOMAIN-CONTAINING PROTEIN"/>
    <property type="match status" value="1"/>
</dbReference>
<name>A0A7S0SKV2_9CHLO</name>
<feature type="repeat" description="ANK" evidence="3">
    <location>
        <begin position="66"/>
        <end position="98"/>
    </location>
</feature>
<dbReference type="InterPro" id="IPR036770">
    <property type="entry name" value="Ankyrin_rpt-contain_sf"/>
</dbReference>
<proteinExistence type="predicted"/>
<evidence type="ECO:0000256" key="2">
    <source>
        <dbReference type="ARBA" id="ARBA00023043"/>
    </source>
</evidence>
<dbReference type="AlphaFoldDB" id="A0A7S0SKV2"/>
<dbReference type="EMBL" id="HBFC01021027">
    <property type="protein sequence ID" value="CAD8709907.1"/>
    <property type="molecule type" value="Transcribed_RNA"/>
</dbReference>
<dbReference type="Pfam" id="PF12796">
    <property type="entry name" value="Ank_2"/>
    <property type="match status" value="1"/>
</dbReference>